<organism evidence="2 3">
    <name type="scientific">Spectribacter acetivorans</name>
    <dbReference type="NCBI Taxonomy" id="3075603"/>
    <lineage>
        <taxon>Bacteria</taxon>
        <taxon>Pseudomonadati</taxon>
        <taxon>Pseudomonadota</taxon>
        <taxon>Gammaproteobacteria</taxon>
        <taxon>Salinisphaerales</taxon>
        <taxon>Salinisphaeraceae</taxon>
        <taxon>Spectribacter</taxon>
    </lineage>
</organism>
<keyword evidence="3" id="KW-1185">Reference proteome</keyword>
<feature type="domain" description="GGDEF" evidence="1">
    <location>
        <begin position="290"/>
        <end position="429"/>
    </location>
</feature>
<evidence type="ECO:0000313" key="2">
    <source>
        <dbReference type="EMBL" id="MDT0618539.1"/>
    </source>
</evidence>
<dbReference type="Gene3D" id="3.30.70.270">
    <property type="match status" value="1"/>
</dbReference>
<dbReference type="Proteomes" id="UP001259982">
    <property type="component" value="Unassembled WGS sequence"/>
</dbReference>
<evidence type="ECO:0000259" key="1">
    <source>
        <dbReference type="PROSITE" id="PS50887"/>
    </source>
</evidence>
<protein>
    <recommendedName>
        <fullName evidence="1">GGDEF domain-containing protein</fullName>
    </recommendedName>
</protein>
<name>A0ABU3B8H1_9GAMM</name>
<dbReference type="PROSITE" id="PS50887">
    <property type="entry name" value="GGDEF"/>
    <property type="match status" value="1"/>
</dbReference>
<dbReference type="InterPro" id="IPR029787">
    <property type="entry name" value="Nucleotide_cyclase"/>
</dbReference>
<dbReference type="RefSeq" id="WP_311658671.1">
    <property type="nucleotide sequence ID" value="NZ_JAVRHY010000006.1"/>
</dbReference>
<accession>A0ABU3B8H1</accession>
<dbReference type="InterPro" id="IPR043128">
    <property type="entry name" value="Rev_trsase/Diguanyl_cyclase"/>
</dbReference>
<comment type="caution">
    <text evidence="2">The sequence shown here is derived from an EMBL/GenBank/DDBJ whole genome shotgun (WGS) entry which is preliminary data.</text>
</comment>
<gene>
    <name evidence="2" type="ORF">RM531_08615</name>
</gene>
<evidence type="ECO:0000313" key="3">
    <source>
        <dbReference type="Proteomes" id="UP001259982"/>
    </source>
</evidence>
<sequence length="431" mass="47373">MLDDFPAIAAASKPVYILGEDGVGANVLKHQLEVYCSRVALLKSREQLAQALAQEQPLGVLVRIDRLNETRDVLRDYLDAGGNLIALADEDTLEGRVFAARHCCIDFFLRPVFARTIFDKLRIYFLQRQQGPFRILAVSDRTDKDKRDVIFDLIESDRFMVRVCPPEQVLEMCADERPEAMVIDGALGSYKPQDLARALGSFIAGPAVVSVVHRQSGGRSGLIRVEIIMADGGHEEFMLPGLVPTIDLLGRLSRGVRSELSSGFFNNAMRIDAEFPELSLLTKSCQDEGLPMAVALVGLDKGSQVQRRIGYAEMLRITRELESFLRISLDSEDRVHHVSLDRLMLFLPGKTAAQAEALLGEQKNMGLLGRMTQGMDDAWLADAIQGMAVSAGISQTSGAFGLVDAIQEARRGFLRAQLSGGDRVVLQASRG</sequence>
<dbReference type="SUPFAM" id="SSF55073">
    <property type="entry name" value="Nucleotide cyclase"/>
    <property type="match status" value="1"/>
</dbReference>
<dbReference type="InterPro" id="IPR000160">
    <property type="entry name" value="GGDEF_dom"/>
</dbReference>
<dbReference type="EMBL" id="JAVRHY010000006">
    <property type="protein sequence ID" value="MDT0618539.1"/>
    <property type="molecule type" value="Genomic_DNA"/>
</dbReference>
<reference evidence="2 3" key="1">
    <citation type="submission" date="2023-09" db="EMBL/GenBank/DDBJ databases">
        <authorList>
            <person name="Rey-Velasco X."/>
        </authorList>
    </citation>
    <scope>NUCLEOTIDE SEQUENCE [LARGE SCALE GENOMIC DNA]</scope>
    <source>
        <strain evidence="2 3">P385</strain>
    </source>
</reference>
<proteinExistence type="predicted"/>